<keyword evidence="1" id="KW-0689">Ribosomal protein</keyword>
<proteinExistence type="predicted"/>
<dbReference type="SUPFAM" id="SSF69754">
    <property type="entry name" value="Ribosome binding protein Y (YfiA homologue)"/>
    <property type="match status" value="1"/>
</dbReference>
<dbReference type="Pfam" id="PF02482">
    <property type="entry name" value="Ribosomal_S30AE"/>
    <property type="match status" value="1"/>
</dbReference>
<name>A0A4Y8AXD0_9FLAO</name>
<evidence type="ECO:0000313" key="2">
    <source>
        <dbReference type="Proteomes" id="UP000298517"/>
    </source>
</evidence>
<dbReference type="Gene3D" id="3.30.160.100">
    <property type="entry name" value="Ribosome hibernation promotion factor-like"/>
    <property type="match status" value="1"/>
</dbReference>
<keyword evidence="2" id="KW-1185">Reference proteome</keyword>
<dbReference type="AlphaFoldDB" id="A0A4Y8AXD0"/>
<accession>A0A4Y8AXD0</accession>
<dbReference type="InterPro" id="IPR036567">
    <property type="entry name" value="RHF-like"/>
</dbReference>
<organism evidence="1 2">
    <name type="scientific">Gramella jeungdoensis</name>
    <dbReference type="NCBI Taxonomy" id="708091"/>
    <lineage>
        <taxon>Bacteria</taxon>
        <taxon>Pseudomonadati</taxon>
        <taxon>Bacteroidota</taxon>
        <taxon>Flavobacteriia</taxon>
        <taxon>Flavobacteriales</taxon>
        <taxon>Flavobacteriaceae</taxon>
        <taxon>Christiangramia</taxon>
    </lineage>
</organism>
<dbReference type="EMBL" id="SNQI01000001">
    <property type="protein sequence ID" value="TEW77167.1"/>
    <property type="molecule type" value="Genomic_DNA"/>
</dbReference>
<reference evidence="1 2" key="1">
    <citation type="journal article" date="2011" name="J. Microbiol.">
        <title>Gramella jeungdoensis sp. nov., isolated from a solar saltern in Korea.</title>
        <authorList>
            <person name="Joung Y."/>
            <person name="Kim H."/>
            <person name="Jang T."/>
            <person name="Ahn T.S."/>
            <person name="Joh K."/>
        </authorList>
    </citation>
    <scope>NUCLEOTIDE SEQUENCE [LARGE SCALE GENOMIC DNA]</scope>
    <source>
        <strain evidence="1 2">KCTC 23123</strain>
    </source>
</reference>
<dbReference type="Proteomes" id="UP000298517">
    <property type="component" value="Unassembled WGS sequence"/>
</dbReference>
<sequence>MKINVQFEKMPTNQSVENLAIKKLQKLNKKFDWIIAAKTFYKLEKDPKGKGKICRIELSLPGPKIVAFSNEETFEEATDETIRDLKIQLKKRKGEMKPFA</sequence>
<dbReference type="InterPro" id="IPR003489">
    <property type="entry name" value="RHF/RaiA"/>
</dbReference>
<comment type="caution">
    <text evidence="1">The sequence shown here is derived from an EMBL/GenBank/DDBJ whole genome shotgun (WGS) entry which is preliminary data.</text>
</comment>
<gene>
    <name evidence="1" type="ORF">E2488_00395</name>
</gene>
<protein>
    <submittedName>
        <fullName evidence="1">30S ribosomal protein S30</fullName>
    </submittedName>
</protein>
<dbReference type="GO" id="GO:0005840">
    <property type="term" value="C:ribosome"/>
    <property type="evidence" value="ECO:0007669"/>
    <property type="project" value="UniProtKB-KW"/>
</dbReference>
<keyword evidence="1" id="KW-0687">Ribonucleoprotein</keyword>
<dbReference type="OrthoDB" id="9808702at2"/>
<evidence type="ECO:0000313" key="1">
    <source>
        <dbReference type="EMBL" id="TEW77167.1"/>
    </source>
</evidence>